<protein>
    <recommendedName>
        <fullName evidence="5">Transmembrane sensor</fullName>
    </recommendedName>
</protein>
<dbReference type="InterPro" id="IPR012373">
    <property type="entry name" value="Ferrdict_sens_TM"/>
</dbReference>
<accession>S3P5Z9</accession>
<dbReference type="EMBL" id="ATGI01000021">
    <property type="protein sequence ID" value="EPF74251.1"/>
    <property type="molecule type" value="Genomic_DNA"/>
</dbReference>
<feature type="domain" description="FecR N-terminal" evidence="2">
    <location>
        <begin position="13"/>
        <end position="54"/>
    </location>
</feature>
<sequence>MPKPHTFSEEIIDQACDWLVILHSGEMSALEQEQYQQWLAADPEHAQAIAQFSQLSQGLAQLPQHLDGEHMLKTHDQLDHKLKQYCLYGFMALMTTAGLLYQLPWAIWQADQRSVVGEIKQLQLEDGTTLTLASNSSINIHYDQSQRQIELLQGEIYITTGKDRQHRPFMVKTREGQIEALGTQFNVRQQENTAQVQVYQHAVAIYPKVLTQRYIIEQGQTTQFNARHVAEIASLNHERPYWTQHMLLVEKRPLSEVIAELYRYRSGQYLLADELKDIPVSGVFSLKNIQQSLDAIAYTHHLQLKTYGPYLLHITAEKSRN</sequence>
<evidence type="ECO:0000313" key="3">
    <source>
        <dbReference type="EMBL" id="EPF74251.1"/>
    </source>
</evidence>
<comment type="caution">
    <text evidence="3">The sequence shown here is derived from an EMBL/GenBank/DDBJ whole genome shotgun (WGS) entry which is preliminary data.</text>
</comment>
<evidence type="ECO:0008006" key="5">
    <source>
        <dbReference type="Google" id="ProtNLM"/>
    </source>
</evidence>
<dbReference type="RefSeq" id="WP_016656026.1">
    <property type="nucleotide sequence ID" value="NZ_KE340353.1"/>
</dbReference>
<evidence type="ECO:0000313" key="4">
    <source>
        <dbReference type="Proteomes" id="UP000014568"/>
    </source>
</evidence>
<reference evidence="3 4" key="1">
    <citation type="submission" date="2013-06" db="EMBL/GenBank/DDBJ databases">
        <title>The Genome Sequence of Acinetobacter rudis CIP 110305.</title>
        <authorList>
            <consortium name="The Broad Institute Genome Sequencing Platform"/>
            <consortium name="The Broad Institute Genome Sequencing Center for Infectious Disease"/>
            <person name="Cerqueira G."/>
            <person name="Feldgarden M."/>
            <person name="Courvalin P."/>
            <person name="Perichon B."/>
            <person name="Grillot-Courvalin C."/>
            <person name="Clermont D."/>
            <person name="Rocha E."/>
            <person name="Yoon E.-J."/>
            <person name="Nemec A."/>
            <person name="Young S.K."/>
            <person name="Zeng Q."/>
            <person name="Gargeya S."/>
            <person name="Fitzgerald M."/>
            <person name="Abouelleil A."/>
            <person name="Alvarado L."/>
            <person name="Berlin A.M."/>
            <person name="Chapman S.B."/>
            <person name="Dewar J."/>
            <person name="Goldberg J."/>
            <person name="Griggs A."/>
            <person name="Gujja S."/>
            <person name="Hansen M."/>
            <person name="Howarth C."/>
            <person name="Imamovic A."/>
            <person name="Larimer J."/>
            <person name="McCowan C."/>
            <person name="Murphy C."/>
            <person name="Pearson M."/>
            <person name="Priest M."/>
            <person name="Roberts A."/>
            <person name="Saif S."/>
            <person name="Shea T."/>
            <person name="Sykes S."/>
            <person name="Wortman J."/>
            <person name="Nusbaum C."/>
            <person name="Birren B."/>
        </authorList>
    </citation>
    <scope>NUCLEOTIDE SEQUENCE [LARGE SCALE GENOMIC DNA]</scope>
    <source>
        <strain evidence="3 4">CIP 110305</strain>
    </source>
</reference>
<keyword evidence="4" id="KW-1185">Reference proteome</keyword>
<dbReference type="Pfam" id="PF04773">
    <property type="entry name" value="FecR"/>
    <property type="match status" value="1"/>
</dbReference>
<dbReference type="PANTHER" id="PTHR30273">
    <property type="entry name" value="PERIPLASMIC SIGNAL SENSOR AND SIGMA FACTOR ACTIVATOR FECR-RELATED"/>
    <property type="match status" value="1"/>
</dbReference>
<dbReference type="HOGENOM" id="CLU_050192_0_0_6"/>
<dbReference type="eggNOG" id="COG3712">
    <property type="taxonomic scope" value="Bacteria"/>
</dbReference>
<gene>
    <name evidence="3" type="ORF">F945_01618</name>
</gene>
<dbReference type="PATRIC" id="fig|421052.3.peg.1575"/>
<name>S3P5Z9_9GAMM</name>
<organism evidence="3 4">
    <name type="scientific">Acinetobacter rudis CIP 110305</name>
    <dbReference type="NCBI Taxonomy" id="421052"/>
    <lineage>
        <taxon>Bacteria</taxon>
        <taxon>Pseudomonadati</taxon>
        <taxon>Pseudomonadota</taxon>
        <taxon>Gammaproteobacteria</taxon>
        <taxon>Moraxellales</taxon>
        <taxon>Moraxellaceae</taxon>
        <taxon>Acinetobacter</taxon>
    </lineage>
</organism>
<dbReference type="Gene3D" id="2.60.120.1440">
    <property type="match status" value="1"/>
</dbReference>
<dbReference type="OrthoDB" id="1099576at2"/>
<evidence type="ECO:0000259" key="2">
    <source>
        <dbReference type="Pfam" id="PF16220"/>
    </source>
</evidence>
<dbReference type="STRING" id="632955.GCA_000829675_03113"/>
<proteinExistence type="predicted"/>
<dbReference type="Proteomes" id="UP000014568">
    <property type="component" value="Unassembled WGS sequence"/>
</dbReference>
<dbReference type="PANTHER" id="PTHR30273:SF2">
    <property type="entry name" value="PROTEIN FECR"/>
    <property type="match status" value="1"/>
</dbReference>
<evidence type="ECO:0000259" key="1">
    <source>
        <dbReference type="Pfam" id="PF04773"/>
    </source>
</evidence>
<dbReference type="InterPro" id="IPR006860">
    <property type="entry name" value="FecR"/>
</dbReference>
<dbReference type="GO" id="GO:0016989">
    <property type="term" value="F:sigma factor antagonist activity"/>
    <property type="evidence" value="ECO:0007669"/>
    <property type="project" value="TreeGrafter"/>
</dbReference>
<feature type="domain" description="FecR protein" evidence="1">
    <location>
        <begin position="116"/>
        <end position="203"/>
    </location>
</feature>
<dbReference type="AlphaFoldDB" id="S3P5Z9"/>
<dbReference type="PIRSF" id="PIRSF018266">
    <property type="entry name" value="FecR"/>
    <property type="match status" value="1"/>
</dbReference>
<dbReference type="Gene3D" id="3.55.50.30">
    <property type="match status" value="1"/>
</dbReference>
<dbReference type="Pfam" id="PF16220">
    <property type="entry name" value="DUF4880"/>
    <property type="match status" value="1"/>
</dbReference>
<dbReference type="InterPro" id="IPR032623">
    <property type="entry name" value="FecR_N"/>
</dbReference>